<accession>A0A0R3X8Z7</accession>
<sequence>MSLMLWKRLTHLHEKFVLRHASLSGIKAADVCTLADLRHCTVTPSMTSSTIGNNFCAFIISEFYPWGSFFNYMQLNSATDSLHISSDLTFVLRALIDIVNGITFLHIGKFKLFRSLVNGLGVWASLIYVQQMKTKIFFKL</sequence>
<evidence type="ECO:0000313" key="2">
    <source>
        <dbReference type="Proteomes" id="UP000274429"/>
    </source>
</evidence>
<dbReference type="STRING" id="6205.A0A0R3X8Z7"/>
<gene>
    <name evidence="1" type="ORF">TTAC_LOCUS10007</name>
</gene>
<organism evidence="3">
    <name type="scientific">Hydatigena taeniaeformis</name>
    <name type="common">Feline tapeworm</name>
    <name type="synonym">Taenia taeniaeformis</name>
    <dbReference type="NCBI Taxonomy" id="6205"/>
    <lineage>
        <taxon>Eukaryota</taxon>
        <taxon>Metazoa</taxon>
        <taxon>Spiralia</taxon>
        <taxon>Lophotrochozoa</taxon>
        <taxon>Platyhelminthes</taxon>
        <taxon>Cestoda</taxon>
        <taxon>Eucestoda</taxon>
        <taxon>Cyclophyllidea</taxon>
        <taxon>Taeniidae</taxon>
        <taxon>Hydatigera</taxon>
    </lineage>
</organism>
<dbReference type="AlphaFoldDB" id="A0A0R3X8Z7"/>
<dbReference type="Proteomes" id="UP000274429">
    <property type="component" value="Unassembled WGS sequence"/>
</dbReference>
<dbReference type="OrthoDB" id="10611938at2759"/>
<reference evidence="1 2" key="2">
    <citation type="submission" date="2018-11" db="EMBL/GenBank/DDBJ databases">
        <authorList>
            <consortium name="Pathogen Informatics"/>
        </authorList>
    </citation>
    <scope>NUCLEOTIDE SEQUENCE [LARGE SCALE GENOMIC DNA]</scope>
</reference>
<protein>
    <submittedName>
        <fullName evidence="3">Protein kinase domain-containing protein</fullName>
    </submittedName>
</protein>
<keyword evidence="2" id="KW-1185">Reference proteome</keyword>
<evidence type="ECO:0000313" key="3">
    <source>
        <dbReference type="WBParaSite" id="TTAC_0001002201-mRNA-1"/>
    </source>
</evidence>
<dbReference type="InterPro" id="IPR011009">
    <property type="entry name" value="Kinase-like_dom_sf"/>
</dbReference>
<dbReference type="EMBL" id="UYWX01021235">
    <property type="protein sequence ID" value="VDM34987.1"/>
    <property type="molecule type" value="Genomic_DNA"/>
</dbReference>
<reference evidence="3" key="1">
    <citation type="submission" date="2017-02" db="UniProtKB">
        <authorList>
            <consortium name="WormBaseParasite"/>
        </authorList>
    </citation>
    <scope>IDENTIFICATION</scope>
</reference>
<evidence type="ECO:0000313" key="1">
    <source>
        <dbReference type="EMBL" id="VDM34987.1"/>
    </source>
</evidence>
<dbReference type="SUPFAM" id="SSF56112">
    <property type="entry name" value="Protein kinase-like (PK-like)"/>
    <property type="match status" value="1"/>
</dbReference>
<proteinExistence type="predicted"/>
<dbReference type="WBParaSite" id="TTAC_0001002201-mRNA-1">
    <property type="protein sequence ID" value="TTAC_0001002201-mRNA-1"/>
    <property type="gene ID" value="TTAC_0001002201"/>
</dbReference>
<name>A0A0R3X8Z7_HYDTA</name>